<gene>
    <name evidence="4" type="ORF">MFLO_16204</name>
</gene>
<sequence>HLESLNLSSCDLPKEVDLDLIQEMTSLKELSLSNNRLGRVPDLSQLTNLTNLNMGWNDLTDASFVNEIPWVTTISLNNNAIQDFSVIQNPEQRPGIRLTGQRLTLPVHYVRGDEEIRIDNPFTGFNGEAYSLDKGTVNGSSSFASTVSSYDASTDQLVLKNLWTNQARAVRDGVLEYGKSHSNETPSSSGYMSIPIEFATDQVVTFDPKGGVLASNTEQLVFPGETVQEPDSPSRTGYQFKGWTFEQDGERSFWNFPTQTMPNAPITLQATWEKDTYTLQYQANTSDVVENLPSDQSYTVEDPARVAEMIPAREGYTFLGWNTQADGQGKSVSAGEDWSDAAQSVLYAQWKADTIMVDPLPEPTPRSR</sequence>
<dbReference type="InterPro" id="IPR001611">
    <property type="entry name" value="Leu-rich_rpt"/>
</dbReference>
<name>A0ABN0RB40_9LIST</name>
<dbReference type="Pfam" id="PF12799">
    <property type="entry name" value="LRR_4"/>
    <property type="match status" value="1"/>
</dbReference>
<dbReference type="Gene3D" id="3.80.10.10">
    <property type="entry name" value="Ribonuclease Inhibitor"/>
    <property type="match status" value="1"/>
</dbReference>
<keyword evidence="2" id="KW-0433">Leucine-rich repeat</keyword>
<dbReference type="Pfam" id="PF09479">
    <property type="entry name" value="Flg_new"/>
    <property type="match status" value="2"/>
</dbReference>
<dbReference type="Proteomes" id="UP000019249">
    <property type="component" value="Unassembled WGS sequence"/>
</dbReference>
<dbReference type="Gene3D" id="2.60.40.4270">
    <property type="entry name" value="Listeria-Bacteroides repeat domain"/>
    <property type="match status" value="2"/>
</dbReference>
<evidence type="ECO:0000256" key="2">
    <source>
        <dbReference type="ARBA" id="ARBA00022614"/>
    </source>
</evidence>
<proteinExistence type="predicted"/>
<evidence type="ECO:0000256" key="3">
    <source>
        <dbReference type="ARBA" id="ARBA00022737"/>
    </source>
</evidence>
<evidence type="ECO:0000313" key="4">
    <source>
        <dbReference type="EMBL" id="EUJ22838.1"/>
    </source>
</evidence>
<comment type="caution">
    <text evidence="4">The sequence shown here is derived from an EMBL/GenBank/DDBJ whole genome shotgun (WGS) entry which is preliminary data.</text>
</comment>
<dbReference type="InterPro" id="IPR032675">
    <property type="entry name" value="LRR_dom_sf"/>
</dbReference>
<dbReference type="PROSITE" id="PS51450">
    <property type="entry name" value="LRR"/>
    <property type="match status" value="1"/>
</dbReference>
<dbReference type="InterPro" id="IPR013378">
    <property type="entry name" value="InlB-like_B-rpt"/>
</dbReference>
<dbReference type="EMBL" id="AODF01000082">
    <property type="protein sequence ID" value="EUJ22838.1"/>
    <property type="molecule type" value="Genomic_DNA"/>
</dbReference>
<evidence type="ECO:0000256" key="1">
    <source>
        <dbReference type="ARBA" id="ARBA00004196"/>
    </source>
</evidence>
<organism evidence="4 5">
    <name type="scientific">Listeria floridensis FSL S10-1187</name>
    <dbReference type="NCBI Taxonomy" id="1265817"/>
    <lineage>
        <taxon>Bacteria</taxon>
        <taxon>Bacillati</taxon>
        <taxon>Bacillota</taxon>
        <taxon>Bacilli</taxon>
        <taxon>Bacillales</taxon>
        <taxon>Listeriaceae</taxon>
        <taxon>Listeria</taxon>
    </lineage>
</organism>
<reference evidence="4 5" key="1">
    <citation type="journal article" date="2014" name="Int. J. Syst. Evol. Microbiol.">
        <title>Listeria floridensis sp. nov., Listeria aquatica sp. nov., Listeria cornellensis sp. nov., Listeria riparia sp. nov. and Listeria grandensis sp. nov., from agricultural and natural environments.</title>
        <authorList>
            <person name="den Bakker H.C."/>
            <person name="Warchocki S."/>
            <person name="Wright E.M."/>
            <person name="Allred A.F."/>
            <person name="Ahlstrom C."/>
            <person name="Manuel C.S."/>
            <person name="Stasiewicz M.J."/>
            <person name="Burrell A."/>
            <person name="Roof S."/>
            <person name="Strawn L."/>
            <person name="Fortes E.D."/>
            <person name="Nightingale K.K."/>
            <person name="Kephart D."/>
            <person name="Wiedmann M."/>
        </authorList>
    </citation>
    <scope>NUCLEOTIDE SEQUENCE [LARGE SCALE GENOMIC DNA]</scope>
    <source>
        <strain evidence="4 5">FSL S10-1187</strain>
    </source>
</reference>
<dbReference type="InterPro" id="IPR042229">
    <property type="entry name" value="Listeria/Bacterioides_rpt_sf"/>
</dbReference>
<evidence type="ECO:0000313" key="5">
    <source>
        <dbReference type="Proteomes" id="UP000019249"/>
    </source>
</evidence>
<feature type="non-terminal residue" evidence="4">
    <location>
        <position position="368"/>
    </location>
</feature>
<protein>
    <submittedName>
        <fullName evidence="4">Internalin C2</fullName>
    </submittedName>
</protein>
<feature type="non-terminal residue" evidence="4">
    <location>
        <position position="1"/>
    </location>
</feature>
<dbReference type="InterPro" id="IPR025875">
    <property type="entry name" value="Leu-rich_rpt_4"/>
</dbReference>
<dbReference type="NCBIfam" id="TIGR02543">
    <property type="entry name" value="List_Bact_rpt"/>
    <property type="match status" value="2"/>
</dbReference>
<comment type="subcellular location">
    <subcellularLocation>
        <location evidence="1">Cell envelope</location>
    </subcellularLocation>
</comment>
<keyword evidence="5" id="KW-1185">Reference proteome</keyword>
<keyword evidence="3" id="KW-0677">Repeat</keyword>
<accession>A0ABN0RB40</accession>
<dbReference type="SUPFAM" id="SSF52058">
    <property type="entry name" value="L domain-like"/>
    <property type="match status" value="1"/>
</dbReference>